<name>A0A366XQC3_9BACI</name>
<evidence type="ECO:0000313" key="2">
    <source>
        <dbReference type="EMBL" id="RBW68312.1"/>
    </source>
</evidence>
<dbReference type="RefSeq" id="WP_113807349.1">
    <property type="nucleotide sequence ID" value="NZ_QOCW01000022.1"/>
</dbReference>
<feature type="chain" id="PRO_5038773121" evidence="1">
    <location>
        <begin position="26"/>
        <end position="289"/>
    </location>
</feature>
<evidence type="ECO:0000256" key="1">
    <source>
        <dbReference type="SAM" id="SignalP"/>
    </source>
</evidence>
<evidence type="ECO:0000313" key="3">
    <source>
        <dbReference type="Proteomes" id="UP000253314"/>
    </source>
</evidence>
<dbReference type="EMBL" id="QOCW01000022">
    <property type="protein sequence ID" value="RBW68312.1"/>
    <property type="molecule type" value="Genomic_DNA"/>
</dbReference>
<keyword evidence="1" id="KW-0732">Signal</keyword>
<sequence length="289" mass="32156">MKKVNKVSASLITASLLAIPFIQSADTALADNMKHQQVQKGNHITNTHKEMKSPFTINESAWDRSSLVFSEENINSDGIFSIVKNGEDSQAMQGEVIYEVFWAEKGNPKEGEIVDTGVIEELMPGETQVLTYTPEQLKSGNYMFKAYQRPNHPGKGELWSESITVKETTDSNESIIPERPLDQFFNSNVTEGTATFTVPDGMDPVEMSFTSYVYPDGVVPGEDGKPYEGQTAYDNITKVYEPGTHTINVDLPENGYFQTDLYLGAEIENLTEDGHPIEKIIDADYGFNN</sequence>
<accession>A0A366XQC3</accession>
<dbReference type="AlphaFoldDB" id="A0A366XQC3"/>
<feature type="signal peptide" evidence="1">
    <location>
        <begin position="1"/>
        <end position="25"/>
    </location>
</feature>
<keyword evidence="3" id="KW-1185">Reference proteome</keyword>
<gene>
    <name evidence="2" type="ORF">DS031_17480</name>
</gene>
<organism evidence="2 3">
    <name type="scientific">Bacillus taeanensis</name>
    <dbReference type="NCBI Taxonomy" id="273032"/>
    <lineage>
        <taxon>Bacteria</taxon>
        <taxon>Bacillati</taxon>
        <taxon>Bacillota</taxon>
        <taxon>Bacilli</taxon>
        <taxon>Bacillales</taxon>
        <taxon>Bacillaceae</taxon>
        <taxon>Bacillus</taxon>
    </lineage>
</organism>
<reference evidence="2 3" key="1">
    <citation type="submission" date="2018-07" db="EMBL/GenBank/DDBJ databases">
        <title>Lottiidibacillus patelloidae gen. nov., sp. nov., isolated from the intestinal tract of a marine limpet and the reclassification of B. taeanensis BH030017T, B. algicola KMM 3737T and B. hwajinpoensis SW-72T as genus Lottiidibacillus.</title>
        <authorList>
            <person name="Liu R."/>
            <person name="Huang Z."/>
        </authorList>
    </citation>
    <scope>NUCLEOTIDE SEQUENCE [LARGE SCALE GENOMIC DNA]</scope>
    <source>
        <strain evidence="2 3">BH030017</strain>
    </source>
</reference>
<proteinExistence type="predicted"/>
<protein>
    <submittedName>
        <fullName evidence="2">Uncharacterized protein</fullName>
    </submittedName>
</protein>
<comment type="caution">
    <text evidence="2">The sequence shown here is derived from an EMBL/GenBank/DDBJ whole genome shotgun (WGS) entry which is preliminary data.</text>
</comment>
<dbReference type="OrthoDB" id="2560527at2"/>
<dbReference type="Proteomes" id="UP000253314">
    <property type="component" value="Unassembled WGS sequence"/>
</dbReference>